<gene>
    <name evidence="2" type="ORF">JCM19237_3483</name>
</gene>
<dbReference type="AlphaFoldDB" id="A0A090QPL4"/>
<protein>
    <submittedName>
        <fullName evidence="2">ADP-ribosylglycohydrolase</fullName>
    </submittedName>
</protein>
<organism evidence="2 3">
    <name type="scientific">Photobacterium aphoticum</name>
    <dbReference type="NCBI Taxonomy" id="754436"/>
    <lineage>
        <taxon>Bacteria</taxon>
        <taxon>Pseudomonadati</taxon>
        <taxon>Pseudomonadota</taxon>
        <taxon>Gammaproteobacteria</taxon>
        <taxon>Vibrionales</taxon>
        <taxon>Vibrionaceae</taxon>
        <taxon>Photobacterium</taxon>
    </lineage>
</organism>
<dbReference type="Pfam" id="PF03747">
    <property type="entry name" value="ADP_ribosyl_GH"/>
    <property type="match status" value="1"/>
</dbReference>
<dbReference type="PANTHER" id="PTHR16222">
    <property type="entry name" value="ADP-RIBOSYLGLYCOHYDROLASE"/>
    <property type="match status" value="1"/>
</dbReference>
<dbReference type="GO" id="GO:0046872">
    <property type="term" value="F:metal ion binding"/>
    <property type="evidence" value="ECO:0007669"/>
    <property type="project" value="UniProtKB-KW"/>
</dbReference>
<feature type="binding site" evidence="1">
    <location>
        <position position="269"/>
    </location>
    <ligand>
        <name>Mg(2+)</name>
        <dbReference type="ChEBI" id="CHEBI:18420"/>
        <label>1</label>
    </ligand>
</feature>
<dbReference type="eggNOG" id="COG1397">
    <property type="taxonomic scope" value="Bacteria"/>
</dbReference>
<dbReference type="STRING" id="754436.JCM19237_3483"/>
<keyword evidence="1" id="KW-0460">Magnesium</keyword>
<dbReference type="InterPro" id="IPR036705">
    <property type="entry name" value="Ribosyl_crysJ1_sf"/>
</dbReference>
<dbReference type="InterPro" id="IPR005502">
    <property type="entry name" value="Ribosyl_crysJ1"/>
</dbReference>
<evidence type="ECO:0000256" key="1">
    <source>
        <dbReference type="PIRSR" id="PIRSR605502-1"/>
    </source>
</evidence>
<accession>A0A090QPL4</accession>
<dbReference type="PANTHER" id="PTHR16222:SF17">
    <property type="entry name" value="SELENOPROTEIN J"/>
    <property type="match status" value="1"/>
</dbReference>
<reference evidence="2 3" key="1">
    <citation type="journal article" date="2014" name="Genome Announc.">
        <title>Draft Genome Sequences of Two Vibrionaceae Species, Vibrio ponticus C121 and Photobacterium aphoticum C119, Isolated as Coral Reef Microbiota.</title>
        <authorList>
            <person name="Al-saari N."/>
            <person name="Meirelles P.M."/>
            <person name="Mino S."/>
            <person name="Suda W."/>
            <person name="Oshima K."/>
            <person name="Hattori M."/>
            <person name="Ohkuma M."/>
            <person name="Thompson F.L."/>
            <person name="Gomez-Gil B."/>
            <person name="Sawabe T."/>
            <person name="Sawabe T."/>
        </authorList>
    </citation>
    <scope>NUCLEOTIDE SEQUENCE [LARGE SCALE GENOMIC DNA]</scope>
    <source>
        <strain evidence="2 3">JCM 19237</strain>
    </source>
</reference>
<proteinExistence type="predicted"/>
<keyword evidence="2" id="KW-0378">Hydrolase</keyword>
<dbReference type="Gene3D" id="1.10.4080.10">
    <property type="entry name" value="ADP-ribosylation/Crystallin J1"/>
    <property type="match status" value="1"/>
</dbReference>
<sequence length="322" mass="34855">MAQRYAALMGALVADAASMGTHWIYSPERVASLAELPHFPFIEPDPQHYEGVEGYYAHDKLTAGELTIYGEWVALYIRLLSQPDVDTVSMQQAMLDYFGPGGEFMGYVDSPTKALLLTLFSLSPDEWPDDSGSDDDQNPALCAIPALVSLKLPSDQLEKEIERLVGITHQNETALSCAKAFASALNEALRSRRMEPVLNILAVKSPPEIKDKIEQVRKLDGEVNDLSHVLTIVNQACHLGDSLPMAAWILQNSSSYTEAVLNNIRASGDSCGRAVLVGALAGACYGFGDQQGIPISWVTTLQCGEALAEDIESLLHNAGGAY</sequence>
<evidence type="ECO:0000313" key="2">
    <source>
        <dbReference type="EMBL" id="GAL05100.1"/>
    </source>
</evidence>
<keyword evidence="1" id="KW-0479">Metal-binding</keyword>
<name>A0A090QPL4_9GAMM</name>
<dbReference type="EMBL" id="BBMN01000006">
    <property type="protein sequence ID" value="GAL05100.1"/>
    <property type="molecule type" value="Genomic_DNA"/>
</dbReference>
<comment type="caution">
    <text evidence="2">The sequence shown here is derived from an EMBL/GenBank/DDBJ whole genome shotgun (WGS) entry which is preliminary data.</text>
</comment>
<comment type="cofactor">
    <cofactor evidence="1">
        <name>Mg(2+)</name>
        <dbReference type="ChEBI" id="CHEBI:18420"/>
    </cofactor>
    <text evidence="1">Binds 2 magnesium ions per subunit.</text>
</comment>
<dbReference type="InterPro" id="IPR050792">
    <property type="entry name" value="ADP-ribosylglycohydrolase"/>
</dbReference>
<dbReference type="GO" id="GO:0016787">
    <property type="term" value="F:hydrolase activity"/>
    <property type="evidence" value="ECO:0007669"/>
    <property type="project" value="UniProtKB-KW"/>
</dbReference>
<dbReference type="SUPFAM" id="SSF101478">
    <property type="entry name" value="ADP-ribosylglycohydrolase"/>
    <property type="match status" value="1"/>
</dbReference>
<dbReference type="Proteomes" id="UP000029227">
    <property type="component" value="Unassembled WGS sequence"/>
</dbReference>
<evidence type="ECO:0000313" key="3">
    <source>
        <dbReference type="Proteomes" id="UP000029227"/>
    </source>
</evidence>